<dbReference type="AlphaFoldDB" id="A0A942T6N2"/>
<protein>
    <submittedName>
        <fullName evidence="2">Uncharacterized protein</fullName>
    </submittedName>
</protein>
<comment type="caution">
    <text evidence="2">The sequence shown here is derived from an EMBL/GenBank/DDBJ whole genome shotgun (WGS) entry which is preliminary data.</text>
</comment>
<gene>
    <name evidence="3" type="ORF">KHB02_005015</name>
    <name evidence="2" type="ORF">KHB02_34050</name>
</gene>
<feature type="transmembrane region" description="Helical" evidence="1">
    <location>
        <begin position="47"/>
        <end position="74"/>
    </location>
</feature>
<accession>A0A942T6N2</accession>
<dbReference type="Proteomes" id="UP000677265">
    <property type="component" value="Unassembled WGS sequence"/>
</dbReference>
<feature type="transmembrane region" description="Helical" evidence="1">
    <location>
        <begin position="118"/>
        <end position="136"/>
    </location>
</feature>
<evidence type="ECO:0000313" key="4">
    <source>
        <dbReference type="Proteomes" id="UP000677265"/>
    </source>
</evidence>
<dbReference type="EMBL" id="JAGYPE010000007">
    <property type="protein sequence ID" value="MBS4186395.1"/>
    <property type="molecule type" value="Genomic_DNA"/>
</dbReference>
<dbReference type="EMBL" id="JAGYPE020000005">
    <property type="protein sequence ID" value="MCH6264883.1"/>
    <property type="molecule type" value="Genomic_DNA"/>
</dbReference>
<name>A0A942T6N2_9BACI</name>
<keyword evidence="1" id="KW-0472">Membrane</keyword>
<sequence>MFQDKVLLIGLLGVLSTIPGEIASRIFVYNGIGKYSIYELASLIITFNRPVFTIGLIVDFLVSGVFAILLYFIFKKLGSCHLVIKTAMGSLLAWLVCELLFTAIVEGKYIPIRPINDYYSHIFSTIIFGITLGLLMKKFIFKELNS</sequence>
<evidence type="ECO:0000313" key="2">
    <source>
        <dbReference type="EMBL" id="MBS4186395.1"/>
    </source>
</evidence>
<evidence type="ECO:0000313" key="3">
    <source>
        <dbReference type="EMBL" id="MCH6264883.1"/>
    </source>
</evidence>
<reference evidence="2" key="1">
    <citation type="submission" date="2021-05" db="EMBL/GenBank/DDBJ databases">
        <title>Novel Bacillus species.</title>
        <authorList>
            <person name="Liu G."/>
        </authorList>
    </citation>
    <scope>NUCLEOTIDE SEQUENCE</scope>
    <source>
        <strain evidence="2 4">FJAT-50051</strain>
    </source>
</reference>
<feature type="transmembrane region" description="Helical" evidence="1">
    <location>
        <begin position="86"/>
        <end position="106"/>
    </location>
</feature>
<proteinExistence type="predicted"/>
<organism evidence="2">
    <name type="scientific">Neobacillus citreus</name>
    <dbReference type="NCBI Taxonomy" id="2833578"/>
    <lineage>
        <taxon>Bacteria</taxon>
        <taxon>Bacillati</taxon>
        <taxon>Bacillota</taxon>
        <taxon>Bacilli</taxon>
        <taxon>Bacillales</taxon>
        <taxon>Bacillaceae</taxon>
        <taxon>Neobacillus</taxon>
    </lineage>
</organism>
<keyword evidence="1" id="KW-1133">Transmembrane helix</keyword>
<evidence type="ECO:0000256" key="1">
    <source>
        <dbReference type="SAM" id="Phobius"/>
    </source>
</evidence>
<keyword evidence="4" id="KW-1185">Reference proteome</keyword>
<dbReference type="RefSeq" id="WP_213146209.1">
    <property type="nucleotide sequence ID" value="NZ_JAGYPE020000005.1"/>
</dbReference>
<keyword evidence="1" id="KW-0812">Transmembrane</keyword>